<keyword evidence="3" id="KW-1185">Reference proteome</keyword>
<dbReference type="OrthoDB" id="9769048at2"/>
<accession>A0A2R3QAG6</accession>
<dbReference type="PANTHER" id="PTHR30203:SF24">
    <property type="entry name" value="BLR4935 PROTEIN"/>
    <property type="match status" value="1"/>
</dbReference>
<dbReference type="RefSeq" id="WP_106683262.1">
    <property type="nucleotide sequence ID" value="NZ_CP027667.1"/>
</dbReference>
<protein>
    <submittedName>
        <fullName evidence="2">Heavy metal RND transporter</fullName>
    </submittedName>
</protein>
<dbReference type="Proteomes" id="UP000237925">
    <property type="component" value="Chromosome"/>
</dbReference>
<name>A0A2R3QAG6_9BURK</name>
<dbReference type="InterPro" id="IPR010131">
    <property type="entry name" value="MdtP/NodT-like"/>
</dbReference>
<gene>
    <name evidence="2" type="ORF">C6568_05520</name>
</gene>
<reference evidence="2 3" key="1">
    <citation type="submission" date="2018-03" db="EMBL/GenBank/DDBJ databases">
        <title>Genome sequencing of Melaminivora sp.</title>
        <authorList>
            <person name="Kim S.-J."/>
            <person name="Heo J."/>
            <person name="Ahn J.-H."/>
            <person name="Kwon S.-W."/>
        </authorList>
    </citation>
    <scope>NUCLEOTIDE SEQUENCE [LARGE SCALE GENOMIC DNA]</scope>
    <source>
        <strain evidence="2 3">SC2-9</strain>
    </source>
</reference>
<evidence type="ECO:0000313" key="2">
    <source>
        <dbReference type="EMBL" id="AVO48782.1"/>
    </source>
</evidence>
<dbReference type="GO" id="GO:0015562">
    <property type="term" value="F:efflux transmembrane transporter activity"/>
    <property type="evidence" value="ECO:0007669"/>
    <property type="project" value="InterPro"/>
</dbReference>
<evidence type="ECO:0000313" key="3">
    <source>
        <dbReference type="Proteomes" id="UP000237925"/>
    </source>
</evidence>
<dbReference type="AlphaFoldDB" id="A0A2R3QAG6"/>
<sequence length="438" mass="48527">MFASSSGAPRGRHPALGRSVLRASACCARAHRLSILSIALAGSALISNQAHALDFAEAREIAEQQSPRVSAQRLQIDAVESAQKAAGTLPDPKLSVGMENFPISGMDRWSLTREPMTMQRLALMQEVPNQAKRDAKVASAQARVERERAALVLQRLQIRQELGLAWIAAQAVEQRDQMLAELLAENRRLQDSLPARVAGGSAQAGDLLAAQQEALALADRRDDLQRDRAKARAMLRRWVGPRADEALQGDTGTLIRPVAQLRTELSSHAELALYPAMQSMARAESHEAQSESRGDWSWEVAYSRRDRRWGDMVSFQVTFDLPWQKNRRQTPMIQAKQRELERLEAEQEDVARRHLQELDDSAAELKALDSQIERLKSAGLQLAQGRAELALSNYRAAKGDLGAVLSARAQVLETRLRLIDLQAQRDGVTTRLNSLIAD</sequence>
<dbReference type="EMBL" id="CP027667">
    <property type="protein sequence ID" value="AVO48782.1"/>
    <property type="molecule type" value="Genomic_DNA"/>
</dbReference>
<proteinExistence type="predicted"/>
<feature type="coiled-coil region" evidence="1">
    <location>
        <begin position="333"/>
        <end position="378"/>
    </location>
</feature>
<dbReference type="KEGG" id="mela:C6568_05520"/>
<dbReference type="PANTHER" id="PTHR30203">
    <property type="entry name" value="OUTER MEMBRANE CATION EFFLUX PROTEIN"/>
    <property type="match status" value="1"/>
</dbReference>
<dbReference type="Gene3D" id="1.20.1600.10">
    <property type="entry name" value="Outer membrane efflux proteins (OEP)"/>
    <property type="match status" value="1"/>
</dbReference>
<feature type="coiled-coil region" evidence="1">
    <location>
        <begin position="172"/>
        <end position="227"/>
    </location>
</feature>
<keyword evidence="1" id="KW-0175">Coiled coil</keyword>
<organism evidence="2 3">
    <name type="scientific">Melaminivora suipulveris</name>
    <dbReference type="NCBI Taxonomy" id="2109913"/>
    <lineage>
        <taxon>Bacteria</taxon>
        <taxon>Pseudomonadati</taxon>
        <taxon>Pseudomonadota</taxon>
        <taxon>Betaproteobacteria</taxon>
        <taxon>Burkholderiales</taxon>
        <taxon>Comamonadaceae</taxon>
        <taxon>Melaminivora</taxon>
    </lineage>
</organism>
<evidence type="ECO:0000256" key="1">
    <source>
        <dbReference type="SAM" id="Coils"/>
    </source>
</evidence>
<dbReference type="SUPFAM" id="SSF56954">
    <property type="entry name" value="Outer membrane efflux proteins (OEP)"/>
    <property type="match status" value="1"/>
</dbReference>